<dbReference type="GO" id="GO:0006424">
    <property type="term" value="P:glutamyl-tRNA aminoacylation"/>
    <property type="evidence" value="ECO:0007669"/>
    <property type="project" value="InterPro"/>
</dbReference>
<dbReference type="Proteomes" id="UP000363590">
    <property type="component" value="Chromosome"/>
</dbReference>
<evidence type="ECO:0000256" key="2">
    <source>
        <dbReference type="ARBA" id="ARBA00022723"/>
    </source>
</evidence>
<dbReference type="PANTHER" id="PTHR43311">
    <property type="entry name" value="GLUTAMATE--TRNA LIGASE"/>
    <property type="match status" value="1"/>
</dbReference>
<accession>A0A5P9XR73</accession>
<evidence type="ECO:0000256" key="1">
    <source>
        <dbReference type="ARBA" id="ARBA00022598"/>
    </source>
</evidence>
<dbReference type="InterPro" id="IPR022380">
    <property type="entry name" value="Glu-Q_tRNA(Asp)_Synthase"/>
</dbReference>
<sequence>MESARIHQAMSSLSPPIMPQAQARKKPVVGRFAPSPSGPLHAGSLIAAIGSYLSARSQSGLWLLRMEDVDGDRVRPGAADTILRQLEALGLDWDGPICWQSQRHDYYQQALDHLIKEGDAYPCACTRQEIRQHGGNYPGTCRHGLAAGRTARSWRLRVPQQFPVWKDRFHGLQNTPPEQGDPVLLRADNYFAYLLACVVDDGAQGVSEVIRGGDLRTFTGVQRYLQSLLHLPRTEYGHLPLLCNADGSKLSKSSQSPAWTGSPGQGWETTLGLLGWDTPAELHGASAEQWRNWALAEARGKTPFWHPPATSVTLPL</sequence>
<keyword evidence="4" id="KW-0862">Zinc</keyword>
<dbReference type="GO" id="GO:0006400">
    <property type="term" value="P:tRNA modification"/>
    <property type="evidence" value="ECO:0007669"/>
    <property type="project" value="InterPro"/>
</dbReference>
<dbReference type="NCBIfam" id="NF004314">
    <property type="entry name" value="PRK05710.1-3"/>
    <property type="match status" value="1"/>
</dbReference>
<evidence type="ECO:0000313" key="11">
    <source>
        <dbReference type="Proteomes" id="UP000363590"/>
    </source>
</evidence>
<feature type="domain" description="Glutamyl/glutaminyl-tRNA synthetase class Ib catalytic" evidence="9">
    <location>
        <begin position="28"/>
        <end position="254"/>
    </location>
</feature>
<dbReference type="InterPro" id="IPR014729">
    <property type="entry name" value="Rossmann-like_a/b/a_fold"/>
</dbReference>
<dbReference type="AlphaFoldDB" id="A0A5P9XR73"/>
<dbReference type="GO" id="GO:0004818">
    <property type="term" value="F:glutamate-tRNA ligase activity"/>
    <property type="evidence" value="ECO:0007669"/>
    <property type="project" value="TreeGrafter"/>
</dbReference>
<evidence type="ECO:0000256" key="6">
    <source>
        <dbReference type="ARBA" id="ARBA00023146"/>
    </source>
</evidence>
<keyword evidence="6 7" id="KW-0030">Aminoacyl-tRNA synthetase</keyword>
<dbReference type="Gene3D" id="3.40.50.620">
    <property type="entry name" value="HUPs"/>
    <property type="match status" value="1"/>
</dbReference>
<protein>
    <submittedName>
        <fullName evidence="10">tRNA glutamyl-Q synthetase</fullName>
    </submittedName>
</protein>
<evidence type="ECO:0000313" key="10">
    <source>
        <dbReference type="EMBL" id="QFX95656.1"/>
    </source>
</evidence>
<keyword evidence="1 7" id="KW-0436">Ligase</keyword>
<evidence type="ECO:0000256" key="7">
    <source>
        <dbReference type="RuleBase" id="RU363037"/>
    </source>
</evidence>
<dbReference type="SUPFAM" id="SSF52374">
    <property type="entry name" value="Nucleotidylyl transferase"/>
    <property type="match status" value="1"/>
</dbReference>
<dbReference type="PRINTS" id="PR00987">
    <property type="entry name" value="TRNASYNTHGLU"/>
</dbReference>
<feature type="region of interest" description="Disordered" evidence="8">
    <location>
        <begin position="1"/>
        <end position="20"/>
    </location>
</feature>
<dbReference type="InterPro" id="IPR049940">
    <property type="entry name" value="GluQ/Sye"/>
</dbReference>
<name>A0A5P9XR73_ACITH</name>
<organism evidence="10 11">
    <name type="scientific">Acidithiobacillus thiooxidans ATCC 19377</name>
    <dbReference type="NCBI Taxonomy" id="637390"/>
    <lineage>
        <taxon>Bacteria</taxon>
        <taxon>Pseudomonadati</taxon>
        <taxon>Pseudomonadota</taxon>
        <taxon>Acidithiobacillia</taxon>
        <taxon>Acidithiobacillales</taxon>
        <taxon>Acidithiobacillaceae</taxon>
        <taxon>Acidithiobacillus</taxon>
    </lineage>
</organism>
<dbReference type="EMBL" id="CP045571">
    <property type="protein sequence ID" value="QFX95656.1"/>
    <property type="molecule type" value="Genomic_DNA"/>
</dbReference>
<evidence type="ECO:0000256" key="5">
    <source>
        <dbReference type="ARBA" id="ARBA00022840"/>
    </source>
</evidence>
<evidence type="ECO:0000256" key="4">
    <source>
        <dbReference type="ARBA" id="ARBA00022833"/>
    </source>
</evidence>
<evidence type="ECO:0000256" key="8">
    <source>
        <dbReference type="SAM" id="MobiDB-lite"/>
    </source>
</evidence>
<proteinExistence type="inferred from homology"/>
<keyword evidence="5 7" id="KW-0067">ATP-binding</keyword>
<gene>
    <name evidence="10" type="primary">gluQ</name>
    <name evidence="10" type="ORF">GCD22_01269</name>
</gene>
<dbReference type="GO" id="GO:0005829">
    <property type="term" value="C:cytosol"/>
    <property type="evidence" value="ECO:0007669"/>
    <property type="project" value="TreeGrafter"/>
</dbReference>
<dbReference type="Pfam" id="PF00749">
    <property type="entry name" value="tRNA-synt_1c"/>
    <property type="match status" value="1"/>
</dbReference>
<evidence type="ECO:0000259" key="9">
    <source>
        <dbReference type="Pfam" id="PF00749"/>
    </source>
</evidence>
<dbReference type="InterPro" id="IPR020058">
    <property type="entry name" value="Glu/Gln-tRNA-synth_Ib_cat-dom"/>
</dbReference>
<keyword evidence="7" id="KW-0648">Protein biosynthesis</keyword>
<comment type="similarity">
    <text evidence="7">Belongs to the class-I aminoacyl-tRNA synthetase family.</text>
</comment>
<evidence type="ECO:0000256" key="3">
    <source>
        <dbReference type="ARBA" id="ARBA00022741"/>
    </source>
</evidence>
<keyword evidence="3 7" id="KW-0547">Nucleotide-binding</keyword>
<dbReference type="NCBIfam" id="TIGR03838">
    <property type="entry name" value="queuosine_YadB"/>
    <property type="match status" value="1"/>
</dbReference>
<keyword evidence="2" id="KW-0479">Metal-binding</keyword>
<dbReference type="PANTHER" id="PTHR43311:SF1">
    <property type="entry name" value="GLUTAMYL-Q TRNA(ASP) SYNTHETASE"/>
    <property type="match status" value="1"/>
</dbReference>
<dbReference type="GO" id="GO:0008270">
    <property type="term" value="F:zinc ion binding"/>
    <property type="evidence" value="ECO:0007669"/>
    <property type="project" value="InterPro"/>
</dbReference>
<dbReference type="KEGG" id="atx:GCD22_01269"/>
<reference evidence="10 11" key="1">
    <citation type="submission" date="2019-10" db="EMBL/GenBank/DDBJ databases">
        <authorList>
            <person name="Wang R."/>
        </authorList>
    </citation>
    <scope>NUCLEOTIDE SEQUENCE [LARGE SCALE GENOMIC DNA]</scope>
    <source>
        <strain evidence="10 11">ATCC 19377</strain>
    </source>
</reference>
<dbReference type="InterPro" id="IPR000924">
    <property type="entry name" value="Glu/Gln-tRNA-synth"/>
</dbReference>
<dbReference type="GO" id="GO:0005524">
    <property type="term" value="F:ATP binding"/>
    <property type="evidence" value="ECO:0007669"/>
    <property type="project" value="UniProtKB-KW"/>
</dbReference>
<dbReference type="GeneID" id="60695648"/>
<dbReference type="RefSeq" id="WP_031569713.1">
    <property type="nucleotide sequence ID" value="NZ_CP045571.1"/>
</dbReference>